<dbReference type="EMBL" id="MGAS01000018">
    <property type="protein sequence ID" value="OGK51770.1"/>
    <property type="molecule type" value="Genomic_DNA"/>
</dbReference>
<dbReference type="Proteomes" id="UP000178914">
    <property type="component" value="Unassembled WGS sequence"/>
</dbReference>
<evidence type="ECO:0000313" key="2">
    <source>
        <dbReference type="Proteomes" id="UP000178914"/>
    </source>
</evidence>
<dbReference type="STRING" id="1802068.A3B02_02480"/>
<comment type="caution">
    <text evidence="1">The sequence shown here is derived from an EMBL/GenBank/DDBJ whole genome shotgun (WGS) entry which is preliminary data.</text>
</comment>
<evidence type="ECO:0000313" key="1">
    <source>
        <dbReference type="EMBL" id="OGK51770.1"/>
    </source>
</evidence>
<gene>
    <name evidence="1" type="ORF">A3B02_02480</name>
</gene>
<organism evidence="1 2">
    <name type="scientific">Candidatus Roizmanbacteria bacterium RIFCSPLOWO2_01_FULL_42_14</name>
    <dbReference type="NCBI Taxonomy" id="1802068"/>
    <lineage>
        <taxon>Bacteria</taxon>
        <taxon>Candidatus Roizmaniibacteriota</taxon>
    </lineage>
</organism>
<accession>A0A1F7J827</accession>
<name>A0A1F7J827_9BACT</name>
<sequence>MIPSNPETIYVNEYSKKALAYALFQVIAEDIIRKMSTNVNTMGHPCNLGIVHRHSQNLSTSIFHEILYNEYV</sequence>
<proteinExistence type="predicted"/>
<protein>
    <submittedName>
        <fullName evidence="1">Uncharacterized protein</fullName>
    </submittedName>
</protein>
<reference evidence="1 2" key="1">
    <citation type="journal article" date="2016" name="Nat. Commun.">
        <title>Thousands of microbial genomes shed light on interconnected biogeochemical processes in an aquifer system.</title>
        <authorList>
            <person name="Anantharaman K."/>
            <person name="Brown C.T."/>
            <person name="Hug L.A."/>
            <person name="Sharon I."/>
            <person name="Castelle C.J."/>
            <person name="Probst A.J."/>
            <person name="Thomas B.C."/>
            <person name="Singh A."/>
            <person name="Wilkins M.J."/>
            <person name="Karaoz U."/>
            <person name="Brodie E.L."/>
            <person name="Williams K.H."/>
            <person name="Hubbard S.S."/>
            <person name="Banfield J.F."/>
        </authorList>
    </citation>
    <scope>NUCLEOTIDE SEQUENCE [LARGE SCALE GENOMIC DNA]</scope>
</reference>
<dbReference type="AlphaFoldDB" id="A0A1F7J827"/>